<name>A0A0R0KKQ1_SOYBN</name>
<accession>A0A0R0KKQ1</accession>
<reference evidence="1 2" key="1">
    <citation type="journal article" date="2010" name="Nature">
        <title>Genome sequence of the palaeopolyploid soybean.</title>
        <authorList>
            <person name="Schmutz J."/>
            <person name="Cannon S.B."/>
            <person name="Schlueter J."/>
            <person name="Ma J."/>
            <person name="Mitros T."/>
            <person name="Nelson W."/>
            <person name="Hyten D.L."/>
            <person name="Song Q."/>
            <person name="Thelen J.J."/>
            <person name="Cheng J."/>
            <person name="Xu D."/>
            <person name="Hellsten U."/>
            <person name="May G.D."/>
            <person name="Yu Y."/>
            <person name="Sakurai T."/>
            <person name="Umezawa T."/>
            <person name="Bhattacharyya M.K."/>
            <person name="Sandhu D."/>
            <person name="Valliyodan B."/>
            <person name="Lindquist E."/>
            <person name="Peto M."/>
            <person name="Grant D."/>
            <person name="Shu S."/>
            <person name="Goodstein D."/>
            <person name="Barry K."/>
            <person name="Futrell-Griggs M."/>
            <person name="Abernathy B."/>
            <person name="Du J."/>
            <person name="Tian Z."/>
            <person name="Zhu L."/>
            <person name="Gill N."/>
            <person name="Joshi T."/>
            <person name="Libault M."/>
            <person name="Sethuraman A."/>
            <person name="Zhang X.-C."/>
            <person name="Shinozaki K."/>
            <person name="Nguyen H.T."/>
            <person name="Wing R.A."/>
            <person name="Cregan P."/>
            <person name="Specht J."/>
            <person name="Grimwood J."/>
            <person name="Rokhsar D."/>
            <person name="Stacey G."/>
            <person name="Shoemaker R.C."/>
            <person name="Jackson S.A."/>
        </authorList>
    </citation>
    <scope>NUCLEOTIDE SEQUENCE</scope>
    <source>
        <strain evidence="2">cv. Williams 82</strain>
        <tissue evidence="1">Callus</tissue>
    </source>
</reference>
<dbReference type="Gramene" id="KRH65011">
    <property type="protein sequence ID" value="KRH65011"/>
    <property type="gene ID" value="GLYMA_03G008700"/>
</dbReference>
<evidence type="ECO:0000313" key="3">
    <source>
        <dbReference type="Proteomes" id="UP000008827"/>
    </source>
</evidence>
<dbReference type="EnsemblPlants" id="KRH65011">
    <property type="protein sequence ID" value="KRH65011"/>
    <property type="gene ID" value="GLYMA_03G008700"/>
</dbReference>
<proteinExistence type="predicted"/>
<dbReference type="InParanoid" id="A0A0R0KKQ1"/>
<organism evidence="1">
    <name type="scientific">Glycine max</name>
    <name type="common">Soybean</name>
    <name type="synonym">Glycine hispida</name>
    <dbReference type="NCBI Taxonomy" id="3847"/>
    <lineage>
        <taxon>Eukaryota</taxon>
        <taxon>Viridiplantae</taxon>
        <taxon>Streptophyta</taxon>
        <taxon>Embryophyta</taxon>
        <taxon>Tracheophyta</taxon>
        <taxon>Spermatophyta</taxon>
        <taxon>Magnoliopsida</taxon>
        <taxon>eudicotyledons</taxon>
        <taxon>Gunneridae</taxon>
        <taxon>Pentapetalae</taxon>
        <taxon>rosids</taxon>
        <taxon>fabids</taxon>
        <taxon>Fabales</taxon>
        <taxon>Fabaceae</taxon>
        <taxon>Papilionoideae</taxon>
        <taxon>50 kb inversion clade</taxon>
        <taxon>NPAAA clade</taxon>
        <taxon>indigoferoid/millettioid clade</taxon>
        <taxon>Phaseoleae</taxon>
        <taxon>Glycine</taxon>
        <taxon>Glycine subgen. Soja</taxon>
    </lineage>
</organism>
<reference evidence="1" key="3">
    <citation type="submission" date="2018-07" db="EMBL/GenBank/DDBJ databases">
        <title>WGS assembly of Glycine max.</title>
        <authorList>
            <person name="Schmutz J."/>
            <person name="Cannon S."/>
            <person name="Schlueter J."/>
            <person name="Ma J."/>
            <person name="Mitros T."/>
            <person name="Nelson W."/>
            <person name="Hyten D."/>
            <person name="Song Q."/>
            <person name="Thelen J."/>
            <person name="Cheng J."/>
            <person name="Xu D."/>
            <person name="Hellsten U."/>
            <person name="May G."/>
            <person name="Yu Y."/>
            <person name="Sakurai T."/>
            <person name="Umezawa T."/>
            <person name="Bhattacharyya M."/>
            <person name="Sandhu D."/>
            <person name="Valliyodan B."/>
            <person name="Lindquist E."/>
            <person name="Peto M."/>
            <person name="Grant D."/>
            <person name="Shu S."/>
            <person name="Goodstein D."/>
            <person name="Barry K."/>
            <person name="Futrell-Griggs M."/>
            <person name="Abernathy B."/>
            <person name="Du J."/>
            <person name="Tian Z."/>
            <person name="Zhu L."/>
            <person name="Gill N."/>
            <person name="Joshi T."/>
            <person name="Libault M."/>
            <person name="Sethuraman A."/>
            <person name="Zhang X."/>
            <person name="Shinozaki K."/>
            <person name="Nguyen H."/>
            <person name="Wing R."/>
            <person name="Cregan P."/>
            <person name="Specht J."/>
            <person name="Grimwood J."/>
            <person name="Rokhsar D."/>
            <person name="Stacey G."/>
            <person name="Shoemaker R."/>
            <person name="Jackson S."/>
        </authorList>
    </citation>
    <scope>NUCLEOTIDE SEQUENCE</scope>
    <source>
        <tissue evidence="1">Callus</tissue>
    </source>
</reference>
<reference evidence="2" key="2">
    <citation type="submission" date="2018-02" db="UniProtKB">
        <authorList>
            <consortium name="EnsemblPlants"/>
        </authorList>
    </citation>
    <scope>IDENTIFICATION</scope>
    <source>
        <strain evidence="2">Williams 82</strain>
    </source>
</reference>
<dbReference type="EMBL" id="CM000836">
    <property type="protein sequence ID" value="KRH65011.1"/>
    <property type="molecule type" value="Genomic_DNA"/>
</dbReference>
<protein>
    <submittedName>
        <fullName evidence="1 2">Uncharacterized protein</fullName>
    </submittedName>
</protein>
<evidence type="ECO:0000313" key="2">
    <source>
        <dbReference type="EnsemblPlants" id="KRH65011"/>
    </source>
</evidence>
<sequence length="116" mass="13659">MKERLTKIWKLSAGFDILDTCTGYFMINFDIHRGRPMDNFISPAAKIEKTLVWMKDYRYQVQYKGLHQICGTYDCYNHLTNNISLDVVTNKEDISLINNDSPIHGDWVIVRRRKSN</sequence>
<dbReference type="AlphaFoldDB" id="A0A0R0KKQ1"/>
<keyword evidence="3" id="KW-1185">Reference proteome</keyword>
<evidence type="ECO:0000313" key="1">
    <source>
        <dbReference type="EMBL" id="KRH65011.1"/>
    </source>
</evidence>
<dbReference type="Proteomes" id="UP000008827">
    <property type="component" value="Chromosome 3"/>
</dbReference>
<gene>
    <name evidence="1" type="ORF">GLYMA_03G008700</name>
</gene>